<dbReference type="HAMAP" id="MF_01201">
    <property type="entry name" value="Ala_racemase"/>
    <property type="match status" value="1"/>
</dbReference>
<dbReference type="SMART" id="SM01005">
    <property type="entry name" value="Ala_racemase_C"/>
    <property type="match status" value="1"/>
</dbReference>
<evidence type="ECO:0000256" key="1">
    <source>
        <dbReference type="ARBA" id="ARBA00001933"/>
    </source>
</evidence>
<organism evidence="9 10">
    <name type="scientific">Corynebacterium falsenii</name>
    <dbReference type="NCBI Taxonomy" id="108486"/>
    <lineage>
        <taxon>Bacteria</taxon>
        <taxon>Bacillati</taxon>
        <taxon>Actinomycetota</taxon>
        <taxon>Actinomycetes</taxon>
        <taxon>Mycobacteriales</taxon>
        <taxon>Corynebacteriaceae</taxon>
        <taxon>Corynebacterium</taxon>
    </lineage>
</organism>
<dbReference type="GO" id="GO:0030632">
    <property type="term" value="P:D-alanine biosynthetic process"/>
    <property type="evidence" value="ECO:0007669"/>
    <property type="project" value="UniProtKB-UniRule"/>
</dbReference>
<dbReference type="RefSeq" id="WP_052337585.1">
    <property type="nucleotide sequence ID" value="NZ_CP083646.1"/>
</dbReference>
<dbReference type="NCBIfam" id="TIGR00492">
    <property type="entry name" value="alr"/>
    <property type="match status" value="1"/>
</dbReference>
<comment type="function">
    <text evidence="5">Catalyzes the interconversion of L-alanine and D-alanine. May also act on other amino acids.</text>
</comment>
<dbReference type="CDD" id="cd00430">
    <property type="entry name" value="PLPDE_III_AR"/>
    <property type="match status" value="1"/>
</dbReference>
<comment type="similarity">
    <text evidence="5">Belongs to the alanine racemase family.</text>
</comment>
<keyword evidence="9" id="KW-0808">Transferase</keyword>
<reference evidence="9 10" key="1">
    <citation type="submission" date="2018-09" db="EMBL/GenBank/DDBJ databases">
        <title>Optimization and identification of Corynebacterium falsenii FN1-14 from fish paste.</title>
        <authorList>
            <person name="Daroonpunt R."/>
            <person name="Tanasupawat S."/>
        </authorList>
    </citation>
    <scope>NUCLEOTIDE SEQUENCE [LARGE SCALE GENOMIC DNA]</scope>
    <source>
        <strain evidence="9 10">FN1-14</strain>
    </source>
</reference>
<keyword evidence="3 5" id="KW-0413">Isomerase</keyword>
<keyword evidence="10" id="KW-1185">Reference proteome</keyword>
<dbReference type="NCBIfam" id="TIGR00150">
    <property type="entry name" value="T6A_YjeE"/>
    <property type="match status" value="1"/>
</dbReference>
<dbReference type="PANTHER" id="PTHR30511">
    <property type="entry name" value="ALANINE RACEMASE"/>
    <property type="match status" value="1"/>
</dbReference>
<dbReference type="AlphaFoldDB" id="A0A418QA65"/>
<evidence type="ECO:0000256" key="2">
    <source>
        <dbReference type="ARBA" id="ARBA00022898"/>
    </source>
</evidence>
<feature type="binding site" evidence="5 7">
    <location>
        <position position="317"/>
    </location>
    <ligand>
        <name>substrate</name>
    </ligand>
</feature>
<dbReference type="SUPFAM" id="SSF50621">
    <property type="entry name" value="Alanine racemase C-terminal domain-like"/>
    <property type="match status" value="1"/>
</dbReference>
<feature type="binding site" evidence="5 7">
    <location>
        <position position="139"/>
    </location>
    <ligand>
        <name>substrate</name>
    </ligand>
</feature>
<protein>
    <recommendedName>
        <fullName evidence="5">Alanine racemase</fullName>
        <ecNumber evidence="5">5.1.1.1</ecNumber>
    </recommendedName>
</protein>
<dbReference type="InterPro" id="IPR001608">
    <property type="entry name" value="Ala_racemase_N"/>
</dbReference>
<dbReference type="InterPro" id="IPR009006">
    <property type="entry name" value="Ala_racemase/Decarboxylase_C"/>
</dbReference>
<name>A0A418QA65_9CORY</name>
<evidence type="ECO:0000256" key="6">
    <source>
        <dbReference type="PIRSR" id="PIRSR600821-50"/>
    </source>
</evidence>
<evidence type="ECO:0000313" key="10">
    <source>
        <dbReference type="Proteomes" id="UP000285278"/>
    </source>
</evidence>
<dbReference type="GO" id="GO:0016740">
    <property type="term" value="F:transferase activity"/>
    <property type="evidence" value="ECO:0007669"/>
    <property type="project" value="UniProtKB-KW"/>
</dbReference>
<dbReference type="GO" id="GO:0030170">
    <property type="term" value="F:pyridoxal phosphate binding"/>
    <property type="evidence" value="ECO:0007669"/>
    <property type="project" value="UniProtKB-UniRule"/>
</dbReference>
<comment type="catalytic activity">
    <reaction evidence="5">
        <text>L-alanine = D-alanine</text>
        <dbReference type="Rhea" id="RHEA:20249"/>
        <dbReference type="ChEBI" id="CHEBI:57416"/>
        <dbReference type="ChEBI" id="CHEBI:57972"/>
        <dbReference type="EC" id="5.1.1.1"/>
    </reaction>
</comment>
<dbReference type="EC" id="5.1.1.1" evidence="5"/>
<dbReference type="Pfam" id="PF02367">
    <property type="entry name" value="TsaE"/>
    <property type="match status" value="1"/>
</dbReference>
<evidence type="ECO:0000313" key="9">
    <source>
        <dbReference type="EMBL" id="RIX36842.1"/>
    </source>
</evidence>
<dbReference type="Pfam" id="PF01168">
    <property type="entry name" value="Ala_racemase_N"/>
    <property type="match status" value="1"/>
</dbReference>
<dbReference type="Gene3D" id="2.40.37.10">
    <property type="entry name" value="Lyase, Ornithine Decarboxylase, Chain A, domain 1"/>
    <property type="match status" value="1"/>
</dbReference>
<feature type="modified residue" description="N6-(pyridoxal phosphate)lysine" evidence="5 6">
    <location>
        <position position="38"/>
    </location>
</feature>
<dbReference type="SUPFAM" id="SSF51419">
    <property type="entry name" value="PLP-binding barrel"/>
    <property type="match status" value="1"/>
</dbReference>
<feature type="active site" description="Proton acceptor; specific for D-alanine" evidence="5">
    <location>
        <position position="38"/>
    </location>
</feature>
<feature type="active site" description="Proton acceptor; specific for L-alanine" evidence="5">
    <location>
        <position position="269"/>
    </location>
</feature>
<dbReference type="InterPro" id="IPR027417">
    <property type="entry name" value="P-loop_NTPase"/>
</dbReference>
<dbReference type="InterPro" id="IPR003442">
    <property type="entry name" value="T6A_TsaE"/>
</dbReference>
<comment type="function">
    <text evidence="4">Required for the formation of a threonylcarbamoyl group on adenosine at position 37 (t(6)A37) in tRNAs that read codons beginning with adenine. Is involved in the transfer of the threonylcarbamoyl moiety of threonylcarbamoyl-AMP (TC-AMP) to the N6 group of A37, together with TsaD and TsaB. TsaE seems to play an indirect role in the t(6)A biosynthesis pathway, possibly in regulating the core enzymatic function of TsaD.</text>
</comment>
<dbReference type="SUPFAM" id="SSF52540">
    <property type="entry name" value="P-loop containing nucleoside triphosphate hydrolases"/>
    <property type="match status" value="1"/>
</dbReference>
<dbReference type="PANTHER" id="PTHR30511:SF0">
    <property type="entry name" value="ALANINE RACEMASE, CATABOLIC-RELATED"/>
    <property type="match status" value="1"/>
</dbReference>
<dbReference type="PRINTS" id="PR00992">
    <property type="entry name" value="ALARACEMASE"/>
</dbReference>
<evidence type="ECO:0000256" key="7">
    <source>
        <dbReference type="PIRSR" id="PIRSR600821-52"/>
    </source>
</evidence>
<keyword evidence="2 5" id="KW-0663">Pyridoxal phosphate</keyword>
<dbReference type="Pfam" id="PF00842">
    <property type="entry name" value="Ala_racemase_C"/>
    <property type="match status" value="1"/>
</dbReference>
<evidence type="ECO:0000256" key="3">
    <source>
        <dbReference type="ARBA" id="ARBA00023235"/>
    </source>
</evidence>
<dbReference type="FunFam" id="3.20.20.10:FF:000002">
    <property type="entry name" value="Alanine racemase"/>
    <property type="match status" value="1"/>
</dbReference>
<dbReference type="Gene3D" id="3.40.50.300">
    <property type="entry name" value="P-loop containing nucleotide triphosphate hydrolases"/>
    <property type="match status" value="1"/>
</dbReference>
<dbReference type="Gene3D" id="3.20.20.10">
    <property type="entry name" value="Alanine racemase"/>
    <property type="match status" value="1"/>
</dbReference>
<proteinExistence type="inferred from homology"/>
<feature type="domain" description="Alanine racemase C-terminal" evidence="8">
    <location>
        <begin position="248"/>
        <end position="380"/>
    </location>
</feature>
<comment type="cofactor">
    <cofactor evidence="1 5 6">
        <name>pyridoxal 5'-phosphate</name>
        <dbReference type="ChEBI" id="CHEBI:597326"/>
    </cofactor>
</comment>
<dbReference type="GO" id="GO:0002949">
    <property type="term" value="P:tRNA threonylcarbamoyladenosine modification"/>
    <property type="evidence" value="ECO:0007669"/>
    <property type="project" value="InterPro"/>
</dbReference>
<evidence type="ECO:0000259" key="8">
    <source>
        <dbReference type="SMART" id="SM01005"/>
    </source>
</evidence>
<comment type="pathway">
    <text evidence="5">Amino-acid biosynthesis; D-alanine biosynthesis; D-alanine from L-alanine: step 1/1.</text>
</comment>
<dbReference type="STRING" id="1451189.CFAL_09520"/>
<sequence>MDSEIHLAELVVDLGAIAHNVQELVAAATPAEVMAVVKADGYNHGLREVVDTVIAAGATHLGVATVGEALAVRAAGGAGATAPVTAWMWFPGEDLSAALAQNITIGIPSLAHAESLIEQAGSGAGPVPATLMVDTGLSRSGVSPAEWESTVELLAQHTDLVDVRGLMSHLATADTPNADPATDMQAQRFHRAIEFCRARGLDVPCNHLANTPATLTRPDTHHEMVRPGVGIYGVDPVEPKAGATFRPAMTFRARVITTRVVAAGEAVSYGHTWRAEVDTRTAVVAVGYADGIPRSASGRFEVSINGRRYPQIGRVCMDQVVVSLGPVSENPTESPVRPGDWAIIFGQDGPSVDEFAAAAGTIAYEILTLPRGPRVKRRFLQFDATTHPQPHNAAVTPAPAALDLSQDSGSAVAPDADAMRDLGRQVGEQLLNQETAGGAAGTVVVLTGPLGAGKTTLTQGIAQGLGVRGRVQSPTFTIVRTHKGTEGRPGMLHMDAYRLLGADVQEGIAPGEQMDRNVVLDALESLDLDADLDSHVVVAEWGRGVVEFLSDSVLDVSIERAESEDSEERVVAWSWISRRPHEPAQDGK</sequence>
<dbReference type="GO" id="GO:0009252">
    <property type="term" value="P:peptidoglycan biosynthetic process"/>
    <property type="evidence" value="ECO:0007669"/>
    <property type="project" value="TreeGrafter"/>
</dbReference>
<evidence type="ECO:0000256" key="4">
    <source>
        <dbReference type="ARBA" id="ARBA00024908"/>
    </source>
</evidence>
<accession>A0A418QA65</accession>
<dbReference type="InterPro" id="IPR029066">
    <property type="entry name" value="PLP-binding_barrel"/>
</dbReference>
<comment type="caution">
    <text evidence="9">The sequence shown here is derived from an EMBL/GenBank/DDBJ whole genome shotgun (WGS) entry which is preliminary data.</text>
</comment>
<dbReference type="InterPro" id="IPR011079">
    <property type="entry name" value="Ala_racemase_C"/>
</dbReference>
<dbReference type="InterPro" id="IPR000821">
    <property type="entry name" value="Ala_racemase"/>
</dbReference>
<gene>
    <name evidence="9" type="ORF">D3M95_01155</name>
</gene>
<dbReference type="EMBL" id="QXJK01000001">
    <property type="protein sequence ID" value="RIX36842.1"/>
    <property type="molecule type" value="Genomic_DNA"/>
</dbReference>
<evidence type="ECO:0000256" key="5">
    <source>
        <dbReference type="HAMAP-Rule" id="MF_01201"/>
    </source>
</evidence>
<dbReference type="Proteomes" id="UP000285278">
    <property type="component" value="Unassembled WGS sequence"/>
</dbReference>
<dbReference type="OrthoDB" id="9813814at2"/>
<dbReference type="UniPathway" id="UPA00042">
    <property type="reaction ID" value="UER00497"/>
</dbReference>
<dbReference type="GO" id="GO:0005829">
    <property type="term" value="C:cytosol"/>
    <property type="evidence" value="ECO:0007669"/>
    <property type="project" value="TreeGrafter"/>
</dbReference>
<dbReference type="GO" id="GO:0008784">
    <property type="term" value="F:alanine racemase activity"/>
    <property type="evidence" value="ECO:0007669"/>
    <property type="project" value="UniProtKB-UniRule"/>
</dbReference>